<comment type="caution">
    <text evidence="4">The sequence shown here is derived from an EMBL/GenBank/DDBJ whole genome shotgun (WGS) entry which is preliminary data.</text>
</comment>
<evidence type="ECO:0000256" key="1">
    <source>
        <dbReference type="ARBA" id="ARBA00008307"/>
    </source>
</evidence>
<dbReference type="PANTHER" id="PTHR10656">
    <property type="entry name" value="CELL FATE DETERMINING PROTEIN MAB21-RELATED"/>
    <property type="match status" value="1"/>
</dbReference>
<dbReference type="SMART" id="SM01265">
    <property type="entry name" value="Mab-21"/>
    <property type="match status" value="1"/>
</dbReference>
<feature type="domain" description="Mab-21-like HhH/H2TH-like" evidence="3">
    <location>
        <begin position="261"/>
        <end position="339"/>
    </location>
</feature>
<dbReference type="AlphaFoldDB" id="A0ABD3Y1N0"/>
<dbReference type="Gene3D" id="1.10.1410.40">
    <property type="match status" value="1"/>
</dbReference>
<name>A0ABD3Y1N0_SINWO</name>
<comment type="similarity">
    <text evidence="1">Belongs to the mab-21 family.</text>
</comment>
<dbReference type="InterPro" id="IPR024810">
    <property type="entry name" value="MAB21L/cGLR"/>
</dbReference>
<evidence type="ECO:0000313" key="5">
    <source>
        <dbReference type="Proteomes" id="UP001634394"/>
    </source>
</evidence>
<gene>
    <name evidence="4" type="ORF">ACJMK2_003483</name>
</gene>
<evidence type="ECO:0000259" key="2">
    <source>
        <dbReference type="Pfam" id="PF03281"/>
    </source>
</evidence>
<reference evidence="4 5" key="1">
    <citation type="submission" date="2024-11" db="EMBL/GenBank/DDBJ databases">
        <title>Chromosome-level genome assembly of the freshwater bivalve Anodonta woodiana.</title>
        <authorList>
            <person name="Chen X."/>
        </authorList>
    </citation>
    <scope>NUCLEOTIDE SEQUENCE [LARGE SCALE GENOMIC DNA]</scope>
    <source>
        <strain evidence="4">MN2024</strain>
        <tissue evidence="4">Gills</tissue>
    </source>
</reference>
<accession>A0ABD3Y1N0</accession>
<dbReference type="InterPro" id="IPR046903">
    <property type="entry name" value="Mab-21-like_nuc_Trfase"/>
</dbReference>
<sequence>MYEQGTEVTRALSKRVSSILDVVGYSQEDRNRRLRCVTGWEFFCNIGNLFKPGRILKKYIFGSRGEGSTGPGLKSDQDILGESDKIRVVTNISDCQPDKLNCLMVYDEGTHPGYVKLQIFDFQPGGAPNPRVHVQDQVSSCFIEDSYGRTLISNKLFPSIFPDKFSGPAVNTKHKIKEISRDYVTVLRCERWPNEAQEWFQRHRRYGWPKSQDVQNARRDCCFATGVGHPQSDAKNFEWRLSFSFTERALIRSFEDTVMKVYILLKMIKVTHIKPVLGDAFASYNCKVCMLWMKEKTPPELWRTENLLYCLHLCIKQLYEWVNNGCCPDYFIVTNNIYDRKLYGPNRIKLIKILGNLLSKDCRQMLYTLKCCNLGQLLQQDFSNVDIIRNSKLINRNVTLEILVDYQTYIEESAKCRIEMLRYIPQNITNLTLCIRQIMHSMQDAPPTLKIDAHHVLLSLLSRVGFCIVSECKENIQSLSQEDVEYRKTLATKCLSLGINTDATSVRLKLCALGTMFGNYNFTETRLQEIGDHRMRYICSCKTNKSYTLKCNMAFNLNKFKTEKDSTKDLLQNQTSFSVIYLPSEISITPTALKMEMYRSICAPPALRDEEKHFWYDWAVVDSLMCLHFFQYLNFLMLKNERHKMASVEKMLQVIRTEPYIPNRETELNLLGYCLMRESQVKNAFICFKKSMTTCPHHNAAKFHLGIMFQKFHVARLGR</sequence>
<evidence type="ECO:0000259" key="3">
    <source>
        <dbReference type="Pfam" id="PF20266"/>
    </source>
</evidence>
<keyword evidence="5" id="KW-1185">Reference proteome</keyword>
<feature type="domain" description="Mab-21-like nucleotidyltransferase" evidence="2">
    <location>
        <begin position="167"/>
        <end position="252"/>
    </location>
</feature>
<protein>
    <recommendedName>
        <fullName evidence="6">Mab-21-like HhH/H2TH-like domain-containing protein</fullName>
    </recommendedName>
</protein>
<dbReference type="PANTHER" id="PTHR10656:SF69">
    <property type="entry name" value="MAB-21-LIKE HHH_H2TH-LIKE DOMAIN-CONTAINING PROTEIN"/>
    <property type="match status" value="1"/>
</dbReference>
<dbReference type="Pfam" id="PF20266">
    <property type="entry name" value="Mab-21_C"/>
    <property type="match status" value="1"/>
</dbReference>
<evidence type="ECO:0000313" key="4">
    <source>
        <dbReference type="EMBL" id="KAL3891220.1"/>
    </source>
</evidence>
<dbReference type="Pfam" id="PF03281">
    <property type="entry name" value="Mab-21"/>
    <property type="match status" value="1"/>
</dbReference>
<organism evidence="4 5">
    <name type="scientific">Sinanodonta woodiana</name>
    <name type="common">Chinese pond mussel</name>
    <name type="synonym">Anodonta woodiana</name>
    <dbReference type="NCBI Taxonomy" id="1069815"/>
    <lineage>
        <taxon>Eukaryota</taxon>
        <taxon>Metazoa</taxon>
        <taxon>Spiralia</taxon>
        <taxon>Lophotrochozoa</taxon>
        <taxon>Mollusca</taxon>
        <taxon>Bivalvia</taxon>
        <taxon>Autobranchia</taxon>
        <taxon>Heteroconchia</taxon>
        <taxon>Palaeoheterodonta</taxon>
        <taxon>Unionida</taxon>
        <taxon>Unionoidea</taxon>
        <taxon>Unionidae</taxon>
        <taxon>Unioninae</taxon>
        <taxon>Sinanodonta</taxon>
    </lineage>
</organism>
<dbReference type="EMBL" id="JBJQND010000001">
    <property type="protein sequence ID" value="KAL3891220.1"/>
    <property type="molecule type" value="Genomic_DNA"/>
</dbReference>
<evidence type="ECO:0008006" key="6">
    <source>
        <dbReference type="Google" id="ProtNLM"/>
    </source>
</evidence>
<proteinExistence type="inferred from homology"/>
<dbReference type="Proteomes" id="UP001634394">
    <property type="component" value="Unassembled WGS sequence"/>
</dbReference>
<dbReference type="InterPro" id="IPR046906">
    <property type="entry name" value="Mab-21_HhH/H2TH-like"/>
</dbReference>